<dbReference type="EMBL" id="SRLO01013095">
    <property type="protein sequence ID" value="TNN25238.1"/>
    <property type="molecule type" value="Genomic_DNA"/>
</dbReference>
<protein>
    <submittedName>
        <fullName evidence="1">Uncharacterized protein</fullName>
    </submittedName>
</protein>
<dbReference type="Proteomes" id="UP000314294">
    <property type="component" value="Unassembled WGS sequence"/>
</dbReference>
<gene>
    <name evidence="1" type="ORF">EYF80_064634</name>
</gene>
<evidence type="ECO:0000313" key="2">
    <source>
        <dbReference type="Proteomes" id="UP000314294"/>
    </source>
</evidence>
<proteinExistence type="predicted"/>
<keyword evidence="2" id="KW-1185">Reference proteome</keyword>
<reference evidence="1 2" key="1">
    <citation type="submission" date="2019-03" db="EMBL/GenBank/DDBJ databases">
        <title>First draft genome of Liparis tanakae, snailfish: a comprehensive survey of snailfish specific genes.</title>
        <authorList>
            <person name="Kim W."/>
            <person name="Song I."/>
            <person name="Jeong J.-H."/>
            <person name="Kim D."/>
            <person name="Kim S."/>
            <person name="Ryu S."/>
            <person name="Song J.Y."/>
            <person name="Lee S.K."/>
        </authorList>
    </citation>
    <scope>NUCLEOTIDE SEQUENCE [LARGE SCALE GENOMIC DNA]</scope>
    <source>
        <tissue evidence="1">Muscle</tissue>
    </source>
</reference>
<sequence>MDGGGFVSLFTVQPDWEAAALTSKCPRSPGERLQPVAARDAAPLAEIRRAGIEELRSMSHYGECRAPGNGERSARAGMLTVVA</sequence>
<organism evidence="1 2">
    <name type="scientific">Liparis tanakae</name>
    <name type="common">Tanaka's snailfish</name>
    <dbReference type="NCBI Taxonomy" id="230148"/>
    <lineage>
        <taxon>Eukaryota</taxon>
        <taxon>Metazoa</taxon>
        <taxon>Chordata</taxon>
        <taxon>Craniata</taxon>
        <taxon>Vertebrata</taxon>
        <taxon>Euteleostomi</taxon>
        <taxon>Actinopterygii</taxon>
        <taxon>Neopterygii</taxon>
        <taxon>Teleostei</taxon>
        <taxon>Neoteleostei</taxon>
        <taxon>Acanthomorphata</taxon>
        <taxon>Eupercaria</taxon>
        <taxon>Perciformes</taxon>
        <taxon>Cottioidei</taxon>
        <taxon>Cottales</taxon>
        <taxon>Liparidae</taxon>
        <taxon>Liparis</taxon>
    </lineage>
</organism>
<accession>A0A4Z2E8U9</accession>
<dbReference type="AlphaFoldDB" id="A0A4Z2E8U9"/>
<comment type="caution">
    <text evidence="1">The sequence shown here is derived from an EMBL/GenBank/DDBJ whole genome shotgun (WGS) entry which is preliminary data.</text>
</comment>
<evidence type="ECO:0000313" key="1">
    <source>
        <dbReference type="EMBL" id="TNN25238.1"/>
    </source>
</evidence>
<name>A0A4Z2E8U9_9TELE</name>